<keyword evidence="6" id="KW-0862">Zinc</keyword>
<dbReference type="Gene3D" id="3.40.630.10">
    <property type="entry name" value="Zn peptidases"/>
    <property type="match status" value="1"/>
</dbReference>
<comment type="cofactor">
    <cofactor evidence="1">
        <name>Zn(2+)</name>
        <dbReference type="ChEBI" id="CHEBI:29105"/>
    </cofactor>
</comment>
<dbReference type="CDD" id="cd06229">
    <property type="entry name" value="M14_Endopeptidase_I"/>
    <property type="match status" value="1"/>
</dbReference>
<dbReference type="RefSeq" id="WP_117327068.1">
    <property type="nucleotide sequence ID" value="NZ_QVTE01000034.1"/>
</dbReference>
<feature type="active site" description="Proton donor/acceptor" evidence="8">
    <location>
        <position position="648"/>
    </location>
</feature>
<gene>
    <name evidence="12" type="ORF">D0469_12460</name>
</gene>
<accession>A0A372LM86</accession>
<dbReference type="InterPro" id="IPR003646">
    <property type="entry name" value="SH3-like_bac-type"/>
</dbReference>
<evidence type="ECO:0000256" key="6">
    <source>
        <dbReference type="ARBA" id="ARBA00022833"/>
    </source>
</evidence>
<keyword evidence="13" id="KW-1185">Reference proteome</keyword>
<feature type="domain" description="SH3b" evidence="10">
    <location>
        <begin position="312"/>
        <end position="377"/>
    </location>
</feature>
<dbReference type="Pfam" id="PF08239">
    <property type="entry name" value="SH3_3"/>
    <property type="match status" value="1"/>
</dbReference>
<dbReference type="GO" id="GO:0008270">
    <property type="term" value="F:zinc ion binding"/>
    <property type="evidence" value="ECO:0007669"/>
    <property type="project" value="InterPro"/>
</dbReference>
<evidence type="ECO:0000256" key="9">
    <source>
        <dbReference type="SAM" id="SignalP"/>
    </source>
</evidence>
<dbReference type="EMBL" id="QVTE01000034">
    <property type="protein sequence ID" value="RFU68319.1"/>
    <property type="molecule type" value="Genomic_DNA"/>
</dbReference>
<dbReference type="PROSITE" id="PS52035">
    <property type="entry name" value="PEPTIDASE_M14"/>
    <property type="match status" value="1"/>
</dbReference>
<organism evidence="12 13">
    <name type="scientific">Peribacillus saganii</name>
    <dbReference type="NCBI Taxonomy" id="2303992"/>
    <lineage>
        <taxon>Bacteria</taxon>
        <taxon>Bacillati</taxon>
        <taxon>Bacillota</taxon>
        <taxon>Bacilli</taxon>
        <taxon>Bacillales</taxon>
        <taxon>Bacillaceae</taxon>
        <taxon>Peribacillus</taxon>
    </lineage>
</organism>
<evidence type="ECO:0000256" key="7">
    <source>
        <dbReference type="ARBA" id="ARBA00023049"/>
    </source>
</evidence>
<dbReference type="GO" id="GO:0005615">
    <property type="term" value="C:extracellular space"/>
    <property type="evidence" value="ECO:0007669"/>
    <property type="project" value="TreeGrafter"/>
</dbReference>
<dbReference type="PROSITE" id="PS51781">
    <property type="entry name" value="SH3B"/>
    <property type="match status" value="1"/>
</dbReference>
<dbReference type="GO" id="GO:0006508">
    <property type="term" value="P:proteolysis"/>
    <property type="evidence" value="ECO:0007669"/>
    <property type="project" value="UniProtKB-KW"/>
</dbReference>
<dbReference type="Proteomes" id="UP000264541">
    <property type="component" value="Unassembled WGS sequence"/>
</dbReference>
<keyword evidence="4" id="KW-0479">Metal-binding</keyword>
<evidence type="ECO:0000256" key="3">
    <source>
        <dbReference type="ARBA" id="ARBA00022670"/>
    </source>
</evidence>
<evidence type="ECO:0000313" key="13">
    <source>
        <dbReference type="Proteomes" id="UP000264541"/>
    </source>
</evidence>
<dbReference type="OrthoDB" id="9802862at2"/>
<dbReference type="InterPro" id="IPR057246">
    <property type="entry name" value="CARBOXYPEPT_ZN_1"/>
</dbReference>
<keyword evidence="7" id="KW-0482">Metalloprotease</keyword>
<evidence type="ECO:0000259" key="10">
    <source>
        <dbReference type="PROSITE" id="PS51781"/>
    </source>
</evidence>
<proteinExistence type="inferred from homology"/>
<feature type="domain" description="Peptidase M14" evidence="11">
    <location>
        <begin position="385"/>
        <end position="681"/>
    </location>
</feature>
<comment type="caution">
    <text evidence="12">The sequence shown here is derived from an EMBL/GenBank/DDBJ whole genome shotgun (WGS) entry which is preliminary data.</text>
</comment>
<dbReference type="PROSITE" id="PS00132">
    <property type="entry name" value="CARBOXYPEPT_ZN_1"/>
    <property type="match status" value="1"/>
</dbReference>
<dbReference type="Pfam" id="PF00246">
    <property type="entry name" value="Peptidase_M14"/>
    <property type="match status" value="1"/>
</dbReference>
<keyword evidence="5" id="KW-0378">Hydrolase</keyword>
<feature type="signal peptide" evidence="9">
    <location>
        <begin position="1"/>
        <end position="25"/>
    </location>
</feature>
<dbReference type="GO" id="GO:0004181">
    <property type="term" value="F:metallocarboxypeptidase activity"/>
    <property type="evidence" value="ECO:0007669"/>
    <property type="project" value="InterPro"/>
</dbReference>
<reference evidence="12 13" key="1">
    <citation type="submission" date="2018-08" db="EMBL/GenBank/DDBJ databases">
        <title>Bacillus chawlae sp. nov., Bacillus glennii sp. nov., and Bacillus saganii sp. nov. Isolated from the Vehicle Assembly Building at Kennedy Space Center where the Viking Spacecraft were Assembled.</title>
        <authorList>
            <person name="Seuylemezian A."/>
            <person name="Vaishampayan P."/>
        </authorList>
    </citation>
    <scope>NUCLEOTIDE SEQUENCE [LARGE SCALE GENOMIC DNA]</scope>
    <source>
        <strain evidence="12 13">V47-23a</strain>
    </source>
</reference>
<feature type="chain" id="PRO_5038639851" evidence="9">
    <location>
        <begin position="26"/>
        <end position="684"/>
    </location>
</feature>
<name>A0A372LM86_9BACI</name>
<dbReference type="PANTHER" id="PTHR11705">
    <property type="entry name" value="PROTEASE FAMILY M14 CARBOXYPEPTIDASE A,B"/>
    <property type="match status" value="1"/>
</dbReference>
<dbReference type="AlphaFoldDB" id="A0A372LM86"/>
<evidence type="ECO:0000256" key="1">
    <source>
        <dbReference type="ARBA" id="ARBA00001947"/>
    </source>
</evidence>
<dbReference type="PRINTS" id="PR00765">
    <property type="entry name" value="CRBOXYPTASEA"/>
</dbReference>
<dbReference type="InterPro" id="IPR000834">
    <property type="entry name" value="Peptidase_M14"/>
</dbReference>
<evidence type="ECO:0000256" key="8">
    <source>
        <dbReference type="PROSITE-ProRule" id="PRU01379"/>
    </source>
</evidence>
<dbReference type="PANTHER" id="PTHR11705:SF143">
    <property type="entry name" value="SLL0236 PROTEIN"/>
    <property type="match status" value="1"/>
</dbReference>
<evidence type="ECO:0000256" key="5">
    <source>
        <dbReference type="ARBA" id="ARBA00022801"/>
    </source>
</evidence>
<dbReference type="InterPro" id="IPR034274">
    <property type="entry name" value="ENP1_M14_CPD"/>
</dbReference>
<evidence type="ECO:0000259" key="11">
    <source>
        <dbReference type="PROSITE" id="PS52035"/>
    </source>
</evidence>
<dbReference type="SUPFAM" id="SSF53187">
    <property type="entry name" value="Zn-dependent exopeptidases"/>
    <property type="match status" value="1"/>
</dbReference>
<comment type="similarity">
    <text evidence="2 8">Belongs to the peptidase M14 family.</text>
</comment>
<evidence type="ECO:0000256" key="4">
    <source>
        <dbReference type="ARBA" id="ARBA00022723"/>
    </source>
</evidence>
<keyword evidence="9" id="KW-0732">Signal</keyword>
<sequence length="684" mass="75486">MKTAKTKLGLLLLSGSLLLHPGTYSATQNAVSQNGNLVETEQPEGGNIAEIEQQTGVNKNAIEAVQTQSGQAVNQGASENNVSQASTNQVSAVQTASDQSEVVYFKAAKQETLVYIRKNDRLVSIAALQGNQEFVSKQQMENWHIIQLGDKDVFIKKEDTVLSDGSSITNTISLPNSAETITLVNEVPVYENETGSVPFAKLFAGDTYQVISSTETGYFVNVGGRPGFIKKTDLVREFTDQDKFFTILNEKQPVYLKQGSKMIQKGFLLKGKEFVRLKGDEKWHFISYGSQIGYVSREGTVPSTGKTIVKAEPSSRVSLTIKNDAFIYEGTSLNTARIATLAKGEKYPIVARAGDWFKISYAGRTGYVHPHLASTNYAEVANTKGVYTYAQLGTDAKTFEIMYPGLVKTEVIGKSVDGRNLYAIKLGKGKKEIFFNGAHHAREHMTTNVLMEMVDQYALSYAKGSVYGGYNTRQVLNNVSIWFVPMLNPDGVTLVQKGHLSAKNPAQVLRLNNGKKDFSAWKANIRGVDLNRQYPANWAKIDYDAKKPGPKNFKGYKALSEPETIAIVNFVKEHSFKTAVAYHSSGNILFWHYGQTGSRYTRDYNLAKRYSSLTGYSLVAPSKNPSKSGGGFKDWFVMQTKMPGFTPEISKYVGERPVPVSYFPSVWSKNYKAGLMLASEASGR</sequence>
<dbReference type="Gene3D" id="2.30.30.40">
    <property type="entry name" value="SH3 Domains"/>
    <property type="match status" value="1"/>
</dbReference>
<evidence type="ECO:0000313" key="12">
    <source>
        <dbReference type="EMBL" id="RFU68319.1"/>
    </source>
</evidence>
<keyword evidence="3" id="KW-0645">Protease</keyword>
<protein>
    <submittedName>
        <fullName evidence="12">Uncharacterized protein</fullName>
    </submittedName>
</protein>
<dbReference type="SMART" id="SM00287">
    <property type="entry name" value="SH3b"/>
    <property type="match status" value="1"/>
</dbReference>
<evidence type="ECO:0000256" key="2">
    <source>
        <dbReference type="ARBA" id="ARBA00005988"/>
    </source>
</evidence>
<dbReference type="SMART" id="SM00631">
    <property type="entry name" value="Zn_pept"/>
    <property type="match status" value="1"/>
</dbReference>